<dbReference type="Proteomes" id="UP000095286">
    <property type="component" value="Unplaced"/>
</dbReference>
<accession>A0AC35UAA2</accession>
<dbReference type="WBParaSite" id="RSKR_0000956000.1">
    <property type="protein sequence ID" value="RSKR_0000956000.1"/>
    <property type="gene ID" value="RSKR_0000956000"/>
</dbReference>
<proteinExistence type="predicted"/>
<evidence type="ECO:0000313" key="1">
    <source>
        <dbReference type="Proteomes" id="UP000095286"/>
    </source>
</evidence>
<protein>
    <submittedName>
        <fullName evidence="2">DUF2513 domain-containing protein</fullName>
    </submittedName>
</protein>
<organism evidence="1 2">
    <name type="scientific">Rhabditophanes sp. KR3021</name>
    <dbReference type="NCBI Taxonomy" id="114890"/>
    <lineage>
        <taxon>Eukaryota</taxon>
        <taxon>Metazoa</taxon>
        <taxon>Ecdysozoa</taxon>
        <taxon>Nematoda</taxon>
        <taxon>Chromadorea</taxon>
        <taxon>Rhabditida</taxon>
        <taxon>Tylenchina</taxon>
        <taxon>Panagrolaimomorpha</taxon>
        <taxon>Strongyloidoidea</taxon>
        <taxon>Alloionematidae</taxon>
        <taxon>Rhabditophanes</taxon>
    </lineage>
</organism>
<evidence type="ECO:0000313" key="2">
    <source>
        <dbReference type="WBParaSite" id="RSKR_0000956000.1"/>
    </source>
</evidence>
<sequence>MGMHWKIPRKIGLNHTNNFNFACKAIIANWILAIENDCIIEHENADLIVDAKLVSKANDACLNLLSWVSSGYHTLMMNNQELVDRVYAAALDTLTDKNTISEEAASALYLILQEMSFDKKTKTYKKTSGTQITVDA</sequence>
<name>A0AC35UAA2_9BILA</name>
<reference evidence="2" key="1">
    <citation type="submission" date="2016-11" db="UniProtKB">
        <authorList>
            <consortium name="WormBaseParasite"/>
        </authorList>
    </citation>
    <scope>IDENTIFICATION</scope>
    <source>
        <strain evidence="2">KR3021</strain>
    </source>
</reference>